<evidence type="ECO:0000313" key="3">
    <source>
        <dbReference type="Proteomes" id="UP000663292"/>
    </source>
</evidence>
<dbReference type="Pfam" id="PF02036">
    <property type="entry name" value="SCP2"/>
    <property type="match status" value="1"/>
</dbReference>
<keyword evidence="3" id="KW-1185">Reference proteome</keyword>
<evidence type="ECO:0000313" key="2">
    <source>
        <dbReference type="EMBL" id="QSG13827.1"/>
    </source>
</evidence>
<dbReference type="AlphaFoldDB" id="A0A897NM51"/>
<dbReference type="EMBL" id="CP064791">
    <property type="protein sequence ID" value="QSG13827.1"/>
    <property type="molecule type" value="Genomic_DNA"/>
</dbReference>
<feature type="domain" description="SCP2" evidence="1">
    <location>
        <begin position="54"/>
        <end position="127"/>
    </location>
</feature>
<dbReference type="Gene3D" id="3.30.1050.10">
    <property type="entry name" value="SCP2 sterol-binding domain"/>
    <property type="match status" value="1"/>
</dbReference>
<dbReference type="InterPro" id="IPR036527">
    <property type="entry name" value="SCP2_sterol-bd_dom_sf"/>
</dbReference>
<name>A0A897NM51_9EURY</name>
<dbReference type="GeneID" id="68856914"/>
<gene>
    <name evidence="2" type="ORF">HSEST_0276</name>
</gene>
<sequence>MAIELPEEAEAWVESFRDRLNDNDAYAAAADGWGVGFDGDFVLEIGPDDTYDGEPLYLYLELRDGECLQTAVLDDPDEVAHGYTLKGSYSDWKRIIRGEADIVSSVMDGTLKVDGSKMQAMRYQNALVEMGETAARVETDFRY</sequence>
<protein>
    <submittedName>
        <fullName evidence="2">Sterol carrier protein</fullName>
    </submittedName>
</protein>
<dbReference type="SUPFAM" id="SSF55718">
    <property type="entry name" value="SCP-like"/>
    <property type="match status" value="1"/>
</dbReference>
<accession>A0A897NM51</accession>
<organism evidence="2 3">
    <name type="scientific">Halapricum desulfuricans</name>
    <dbReference type="NCBI Taxonomy" id="2841257"/>
    <lineage>
        <taxon>Archaea</taxon>
        <taxon>Methanobacteriati</taxon>
        <taxon>Methanobacteriota</taxon>
        <taxon>Stenosarchaea group</taxon>
        <taxon>Halobacteria</taxon>
        <taxon>Halobacteriales</taxon>
        <taxon>Haloarculaceae</taxon>
        <taxon>Halapricum</taxon>
    </lineage>
</organism>
<proteinExistence type="predicted"/>
<dbReference type="InterPro" id="IPR003033">
    <property type="entry name" value="SCP2_sterol-bd_dom"/>
</dbReference>
<evidence type="ECO:0000259" key="1">
    <source>
        <dbReference type="Pfam" id="PF02036"/>
    </source>
</evidence>
<dbReference type="RefSeq" id="WP_229121776.1">
    <property type="nucleotide sequence ID" value="NZ_CP064791.1"/>
</dbReference>
<reference evidence="2 3" key="1">
    <citation type="submission" date="2020-11" db="EMBL/GenBank/DDBJ databases">
        <title>Carbohydrate-dependent, anaerobic sulfur respiration: A novel catabolism in halophilic archaea.</title>
        <authorList>
            <person name="Sorokin D.Y."/>
            <person name="Messina E."/>
            <person name="Smedile F."/>
            <person name="La Cono V."/>
            <person name="Hallsworth J.E."/>
            <person name="Yakimov M.M."/>
        </authorList>
    </citation>
    <scope>NUCLEOTIDE SEQUENCE [LARGE SCALE GENOMIC DNA]</scope>
    <source>
        <strain evidence="2 3">HSR-Est</strain>
    </source>
</reference>
<dbReference type="Proteomes" id="UP000663292">
    <property type="component" value="Chromosome"/>
</dbReference>